<evidence type="ECO:0000256" key="9">
    <source>
        <dbReference type="ARBA" id="ARBA00023157"/>
    </source>
</evidence>
<keyword evidence="6 11" id="KW-0411">Iron-sulfur</keyword>
<keyword evidence="8 11" id="KW-0238">DNA-binding</keyword>
<keyword evidence="11" id="KW-0963">Cytoplasm</keyword>
<dbReference type="RefSeq" id="WP_209267597.1">
    <property type="nucleotide sequence ID" value="NZ_JAFFZN010000027.1"/>
</dbReference>
<name>A0ABS3X0C2_9ACTN</name>
<dbReference type="EMBL" id="JAFFZN010000027">
    <property type="protein sequence ID" value="MBO8188830.1"/>
    <property type="molecule type" value="Genomic_DNA"/>
</dbReference>
<evidence type="ECO:0000256" key="4">
    <source>
        <dbReference type="ARBA" id="ARBA00022723"/>
    </source>
</evidence>
<keyword evidence="7 11" id="KW-0805">Transcription regulation</keyword>
<dbReference type="Proteomes" id="UP001518976">
    <property type="component" value="Unassembled WGS sequence"/>
</dbReference>
<dbReference type="HAMAP" id="MF_01479">
    <property type="entry name" value="WhiB"/>
    <property type="match status" value="1"/>
</dbReference>
<comment type="subcellular location">
    <subcellularLocation>
        <location evidence="1 11">Cytoplasm</location>
    </subcellularLocation>
</comment>
<comment type="cofactor">
    <cofactor evidence="11">
        <name>[4Fe-4S] cluster</name>
        <dbReference type="ChEBI" id="CHEBI:49883"/>
    </cofactor>
    <text evidence="11">Binds 1 [4Fe-4S] cluster per subunit. Following nitrosylation of the [4Fe-4S] cluster binds 1 [4Fe-8(NO)] cluster per subunit.</text>
</comment>
<dbReference type="InterPro" id="IPR034768">
    <property type="entry name" value="4FE4S_WBL"/>
</dbReference>
<keyword evidence="9 11" id="KW-1015">Disulfide bond</keyword>
<evidence type="ECO:0000313" key="15">
    <source>
        <dbReference type="Proteomes" id="UP001518976"/>
    </source>
</evidence>
<feature type="domain" description="4Fe-4S Wbl-type" evidence="13">
    <location>
        <begin position="54"/>
        <end position="111"/>
    </location>
</feature>
<keyword evidence="10 11" id="KW-0804">Transcription</keyword>
<gene>
    <name evidence="11" type="primary">whiB</name>
    <name evidence="14" type="ORF">JW592_25665</name>
</gene>
<feature type="binding site" evidence="11">
    <location>
        <position position="81"/>
    </location>
    <ligand>
        <name>[4Fe-4S] cluster</name>
        <dbReference type="ChEBI" id="CHEBI:49883"/>
    </ligand>
</feature>
<keyword evidence="5 11" id="KW-0408">Iron</keyword>
<keyword evidence="15" id="KW-1185">Reference proteome</keyword>
<evidence type="ECO:0000256" key="12">
    <source>
        <dbReference type="SAM" id="MobiDB-lite"/>
    </source>
</evidence>
<keyword evidence="3 11" id="KW-0004">4Fe-4S</keyword>
<evidence type="ECO:0000256" key="2">
    <source>
        <dbReference type="ARBA" id="ARBA00006597"/>
    </source>
</evidence>
<evidence type="ECO:0000256" key="10">
    <source>
        <dbReference type="ARBA" id="ARBA00023163"/>
    </source>
</evidence>
<organism evidence="14 15">
    <name type="scientific">Streptomyces spirodelae</name>
    <dbReference type="NCBI Taxonomy" id="2812904"/>
    <lineage>
        <taxon>Bacteria</taxon>
        <taxon>Bacillati</taxon>
        <taxon>Actinomycetota</taxon>
        <taxon>Actinomycetes</taxon>
        <taxon>Kitasatosporales</taxon>
        <taxon>Streptomycetaceae</taxon>
        <taxon>Streptomyces</taxon>
    </lineage>
</organism>
<evidence type="ECO:0000313" key="14">
    <source>
        <dbReference type="EMBL" id="MBO8188830.1"/>
    </source>
</evidence>
<evidence type="ECO:0000256" key="1">
    <source>
        <dbReference type="ARBA" id="ARBA00004496"/>
    </source>
</evidence>
<reference evidence="14 15" key="1">
    <citation type="submission" date="2021-02" db="EMBL/GenBank/DDBJ databases">
        <title>Streptomyces spirodelae sp. nov., isolated from duckweed.</title>
        <authorList>
            <person name="Saimee Y."/>
            <person name="Duangmal K."/>
        </authorList>
    </citation>
    <scope>NUCLEOTIDE SEQUENCE [LARGE SCALE GENOMIC DNA]</scope>
    <source>
        <strain evidence="14 15">DW4-2</strain>
    </source>
</reference>
<keyword evidence="4 11" id="KW-0479">Metal-binding</keyword>
<sequence>MAFRPVRHASYLAIRGTSRPHLRSAKHRDQRPNRRSSGGASIPGADPTVEAAAACKGTSTDLFFSDGRQEIAVAKEICGSCPVRIRCLDRALANGERFGIFGGLTPDERSELTSKADSEQKGAAA</sequence>
<feature type="binding site" evidence="11">
    <location>
        <position position="78"/>
    </location>
    <ligand>
        <name>[4Fe-4S] cluster</name>
        <dbReference type="ChEBI" id="CHEBI:49883"/>
    </ligand>
</feature>
<protein>
    <recommendedName>
        <fullName evidence="11">Transcriptional regulator WhiB</fullName>
    </recommendedName>
</protein>
<evidence type="ECO:0000256" key="3">
    <source>
        <dbReference type="ARBA" id="ARBA00022485"/>
    </source>
</evidence>
<evidence type="ECO:0000256" key="5">
    <source>
        <dbReference type="ARBA" id="ARBA00023004"/>
    </source>
</evidence>
<proteinExistence type="inferred from homology"/>
<evidence type="ECO:0000259" key="13">
    <source>
        <dbReference type="PROSITE" id="PS51674"/>
    </source>
</evidence>
<feature type="region of interest" description="Disordered" evidence="12">
    <location>
        <begin position="104"/>
        <end position="125"/>
    </location>
</feature>
<evidence type="ECO:0000256" key="7">
    <source>
        <dbReference type="ARBA" id="ARBA00023015"/>
    </source>
</evidence>
<dbReference type="PROSITE" id="PS51674">
    <property type="entry name" value="4FE4S_WBL"/>
    <property type="match status" value="1"/>
</dbReference>
<feature type="compositionally biased region" description="Basic residues" evidence="12">
    <location>
        <begin position="18"/>
        <end position="29"/>
    </location>
</feature>
<feature type="binding site" evidence="11">
    <location>
        <position position="55"/>
    </location>
    <ligand>
        <name>[4Fe-4S] cluster</name>
        <dbReference type="ChEBI" id="CHEBI:49883"/>
    </ligand>
</feature>
<feature type="region of interest" description="Disordered" evidence="12">
    <location>
        <begin position="17"/>
        <end position="47"/>
    </location>
</feature>
<comment type="PTM">
    <text evidence="11">The Fe-S cluster can be nitrosylated by nitric oxide (NO).</text>
</comment>
<evidence type="ECO:0000256" key="11">
    <source>
        <dbReference type="HAMAP-Rule" id="MF_01479"/>
    </source>
</evidence>
<evidence type="ECO:0000256" key="6">
    <source>
        <dbReference type="ARBA" id="ARBA00023014"/>
    </source>
</evidence>
<dbReference type="InterPro" id="IPR003482">
    <property type="entry name" value="Whib"/>
</dbReference>
<comment type="similarity">
    <text evidence="2 11">Belongs to the WhiB family.</text>
</comment>
<accession>A0ABS3X0C2</accession>
<dbReference type="PANTHER" id="PTHR38839">
    <property type="entry name" value="TRANSCRIPTIONAL REGULATOR WHID-RELATED"/>
    <property type="match status" value="1"/>
</dbReference>
<dbReference type="Pfam" id="PF02467">
    <property type="entry name" value="Whib"/>
    <property type="match status" value="1"/>
</dbReference>
<comment type="PTM">
    <text evidence="11">Upon Fe-S cluster removal intramolecular disulfide bonds are formed.</text>
</comment>
<feature type="compositionally biased region" description="Basic and acidic residues" evidence="12">
    <location>
        <begin position="106"/>
        <end position="125"/>
    </location>
</feature>
<feature type="binding site" evidence="11">
    <location>
        <position position="87"/>
    </location>
    <ligand>
        <name>[4Fe-4S] cluster</name>
        <dbReference type="ChEBI" id="CHEBI:49883"/>
    </ligand>
</feature>
<comment type="caution">
    <text evidence="14">The sequence shown here is derived from an EMBL/GenBank/DDBJ whole genome shotgun (WGS) entry which is preliminary data.</text>
</comment>
<evidence type="ECO:0000256" key="8">
    <source>
        <dbReference type="ARBA" id="ARBA00023125"/>
    </source>
</evidence>
<comment type="function">
    <text evidence="11">Acts as a transcriptional regulator. Probably redox-responsive. The apo- but not holo-form probably binds DNA.</text>
</comment>